<proteinExistence type="predicted"/>
<accession>A0A9Q3CB50</accession>
<gene>
    <name evidence="2" type="ORF">O181_021501</name>
</gene>
<evidence type="ECO:0000256" key="1">
    <source>
        <dbReference type="SAM" id="MobiDB-lite"/>
    </source>
</evidence>
<sequence length="108" mass="12213">MSTHSPSQLIELPKCMDSLNDEEKCFMGRTISPILNNFPLSIGDSMNPIMLSDSNLCNTNRKDELFLNYEDHSMGRNISPAENDIPSSMSQPSLNKKSNHSHRRFQIA</sequence>
<reference evidence="2" key="1">
    <citation type="submission" date="2021-03" db="EMBL/GenBank/DDBJ databases">
        <title>Draft genome sequence of rust myrtle Austropuccinia psidii MF-1, a brazilian biotype.</title>
        <authorList>
            <person name="Quecine M.C."/>
            <person name="Pachon D.M.R."/>
            <person name="Bonatelli M.L."/>
            <person name="Correr F.H."/>
            <person name="Franceschini L.M."/>
            <person name="Leite T.F."/>
            <person name="Margarido G.R.A."/>
            <person name="Almeida C.A."/>
            <person name="Ferrarezi J.A."/>
            <person name="Labate C.A."/>
        </authorList>
    </citation>
    <scope>NUCLEOTIDE SEQUENCE</scope>
    <source>
        <strain evidence="2">MF-1</strain>
    </source>
</reference>
<protein>
    <submittedName>
        <fullName evidence="2">Uncharacterized protein</fullName>
    </submittedName>
</protein>
<evidence type="ECO:0000313" key="3">
    <source>
        <dbReference type="Proteomes" id="UP000765509"/>
    </source>
</evidence>
<evidence type="ECO:0000313" key="2">
    <source>
        <dbReference type="EMBL" id="MBW0481786.1"/>
    </source>
</evidence>
<organism evidence="2 3">
    <name type="scientific">Austropuccinia psidii MF-1</name>
    <dbReference type="NCBI Taxonomy" id="1389203"/>
    <lineage>
        <taxon>Eukaryota</taxon>
        <taxon>Fungi</taxon>
        <taxon>Dikarya</taxon>
        <taxon>Basidiomycota</taxon>
        <taxon>Pucciniomycotina</taxon>
        <taxon>Pucciniomycetes</taxon>
        <taxon>Pucciniales</taxon>
        <taxon>Sphaerophragmiaceae</taxon>
        <taxon>Austropuccinia</taxon>
    </lineage>
</organism>
<feature type="compositionally biased region" description="Basic residues" evidence="1">
    <location>
        <begin position="97"/>
        <end position="108"/>
    </location>
</feature>
<comment type="caution">
    <text evidence="2">The sequence shown here is derived from an EMBL/GenBank/DDBJ whole genome shotgun (WGS) entry which is preliminary data.</text>
</comment>
<feature type="region of interest" description="Disordered" evidence="1">
    <location>
        <begin position="76"/>
        <end position="108"/>
    </location>
</feature>
<name>A0A9Q3CB50_9BASI</name>
<feature type="compositionally biased region" description="Polar residues" evidence="1">
    <location>
        <begin position="85"/>
        <end position="96"/>
    </location>
</feature>
<dbReference type="AlphaFoldDB" id="A0A9Q3CB50"/>
<dbReference type="EMBL" id="AVOT02006518">
    <property type="protein sequence ID" value="MBW0481786.1"/>
    <property type="molecule type" value="Genomic_DNA"/>
</dbReference>
<keyword evidence="3" id="KW-1185">Reference proteome</keyword>
<dbReference type="Proteomes" id="UP000765509">
    <property type="component" value="Unassembled WGS sequence"/>
</dbReference>